<keyword evidence="2" id="KW-0472">Membrane</keyword>
<feature type="compositionally biased region" description="Low complexity" evidence="1">
    <location>
        <begin position="200"/>
        <end position="228"/>
    </location>
</feature>
<evidence type="ECO:0000313" key="4">
    <source>
        <dbReference type="EMBL" id="GII51100.1"/>
    </source>
</evidence>
<feature type="region of interest" description="Disordered" evidence="1">
    <location>
        <begin position="83"/>
        <end position="232"/>
    </location>
</feature>
<feature type="compositionally biased region" description="Basic and acidic residues" evidence="1">
    <location>
        <begin position="1"/>
        <end position="23"/>
    </location>
</feature>
<feature type="compositionally biased region" description="Low complexity" evidence="1">
    <location>
        <begin position="85"/>
        <end position="103"/>
    </location>
</feature>
<name>A0A8J3UUS6_9ACTN</name>
<dbReference type="RefSeq" id="WP_203980606.1">
    <property type="nucleotide sequence ID" value="NZ_BAAAKY010000002.1"/>
</dbReference>
<feature type="region of interest" description="Disordered" evidence="1">
    <location>
        <begin position="264"/>
        <end position="288"/>
    </location>
</feature>
<evidence type="ECO:0000313" key="5">
    <source>
        <dbReference type="Proteomes" id="UP000644610"/>
    </source>
</evidence>
<keyword evidence="2" id="KW-1133">Transmembrane helix</keyword>
<feature type="domain" description="Nbr1 FW" evidence="3">
    <location>
        <begin position="305"/>
        <end position="395"/>
    </location>
</feature>
<feature type="transmembrane region" description="Helical" evidence="2">
    <location>
        <begin position="237"/>
        <end position="256"/>
    </location>
</feature>
<reference evidence="4" key="1">
    <citation type="submission" date="2021-01" db="EMBL/GenBank/DDBJ databases">
        <title>Whole genome shotgun sequence of Planotetraspora silvatica NBRC 100141.</title>
        <authorList>
            <person name="Komaki H."/>
            <person name="Tamura T."/>
        </authorList>
    </citation>
    <scope>NUCLEOTIDE SEQUENCE</scope>
    <source>
        <strain evidence="4">NBRC 100141</strain>
    </source>
</reference>
<dbReference type="Proteomes" id="UP000644610">
    <property type="component" value="Unassembled WGS sequence"/>
</dbReference>
<dbReference type="PANTHER" id="PTHR20930:SF0">
    <property type="entry name" value="PROTEIN ILRUN"/>
    <property type="match status" value="1"/>
</dbReference>
<dbReference type="EMBL" id="BOOQ01000060">
    <property type="protein sequence ID" value="GII51100.1"/>
    <property type="molecule type" value="Genomic_DNA"/>
</dbReference>
<dbReference type="GO" id="GO:0005975">
    <property type="term" value="P:carbohydrate metabolic process"/>
    <property type="evidence" value="ECO:0007669"/>
    <property type="project" value="UniProtKB-ARBA"/>
</dbReference>
<sequence>MHDAVSGKRERQERFAKELRGLRAEAGNPSFRVMAAKSHTVSHATLHEAAKGTRFPSWLTTEAFVEACGGDVDDWRTRWREALGEPETATPEPRTPETAASEPRTAADGPETPSHKPESTPDPPGESDDLSDEPHGHGGDPEVPADGPHGHRGAAGPHGHGGAAGPHGHGGAAGPHGHGGSDVPQAGTREAAPGLVAGTPAVPVGEPGSGAPPAETATATATTAADPVPTRRRHRRAALILAGCTAVAAAGTVAYLQPWHGQRTPIRAKSSPQPTTAPATPATATPELTVPRIKGDQSLFVADVTIPDGTVVEPGQQFTKTWEIANIGTVPWHGRFLERVALPADNGTCSTPSKVPIPDTKPGTHVRISVTVMAPDTPGSCWVGWKMVDGEDRPFLPGSRPVYFVVNVAQ</sequence>
<dbReference type="InterPro" id="IPR032350">
    <property type="entry name" value="Nbr1_FW"/>
</dbReference>
<dbReference type="PANTHER" id="PTHR20930">
    <property type="entry name" value="OVARIAN CARCINOMA ANTIGEN CA125-RELATED"/>
    <property type="match status" value="1"/>
</dbReference>
<evidence type="ECO:0000256" key="2">
    <source>
        <dbReference type="SAM" id="Phobius"/>
    </source>
</evidence>
<feature type="compositionally biased region" description="Gly residues" evidence="1">
    <location>
        <begin position="156"/>
        <end position="180"/>
    </location>
</feature>
<dbReference type="Pfam" id="PF16158">
    <property type="entry name" value="N_BRCA1_IG"/>
    <property type="match status" value="1"/>
</dbReference>
<protein>
    <recommendedName>
        <fullName evidence="3">Nbr1 FW domain-containing protein</fullName>
    </recommendedName>
</protein>
<dbReference type="Gene3D" id="2.60.40.10">
    <property type="entry name" value="Immunoglobulins"/>
    <property type="match status" value="1"/>
</dbReference>
<dbReference type="InterPro" id="IPR013783">
    <property type="entry name" value="Ig-like_fold"/>
</dbReference>
<feature type="compositionally biased region" description="Low complexity" evidence="1">
    <location>
        <begin position="274"/>
        <end position="286"/>
    </location>
</feature>
<accession>A0A8J3UUS6</accession>
<evidence type="ECO:0000256" key="1">
    <source>
        <dbReference type="SAM" id="MobiDB-lite"/>
    </source>
</evidence>
<comment type="caution">
    <text evidence="4">The sequence shown here is derived from an EMBL/GenBank/DDBJ whole genome shotgun (WGS) entry which is preliminary data.</text>
</comment>
<organism evidence="4 5">
    <name type="scientific">Planotetraspora silvatica</name>
    <dbReference type="NCBI Taxonomy" id="234614"/>
    <lineage>
        <taxon>Bacteria</taxon>
        <taxon>Bacillati</taxon>
        <taxon>Actinomycetota</taxon>
        <taxon>Actinomycetes</taxon>
        <taxon>Streptosporangiales</taxon>
        <taxon>Streptosporangiaceae</taxon>
        <taxon>Planotetraspora</taxon>
    </lineage>
</organism>
<dbReference type="AlphaFoldDB" id="A0A8J3UUS6"/>
<keyword evidence="5" id="KW-1185">Reference proteome</keyword>
<gene>
    <name evidence="4" type="ORF">Psi02_75240</name>
</gene>
<dbReference type="CDD" id="cd14947">
    <property type="entry name" value="NBR1_like"/>
    <property type="match status" value="1"/>
</dbReference>
<evidence type="ECO:0000259" key="3">
    <source>
        <dbReference type="Pfam" id="PF16158"/>
    </source>
</evidence>
<feature type="region of interest" description="Disordered" evidence="1">
    <location>
        <begin position="1"/>
        <end position="27"/>
    </location>
</feature>
<proteinExistence type="predicted"/>
<keyword evidence="2" id="KW-0812">Transmembrane</keyword>